<dbReference type="PANTHER" id="PTHR39327:SF1">
    <property type="entry name" value="BLR5470 PROTEIN"/>
    <property type="match status" value="1"/>
</dbReference>
<dbReference type="AlphaFoldDB" id="A0A9E4ZIG6"/>
<dbReference type="PANTHER" id="PTHR39327">
    <property type="match status" value="1"/>
</dbReference>
<name>A0A9E4ZIG6_9EURY</name>
<dbReference type="EMBL" id="JAGSOI010000056">
    <property type="protein sequence ID" value="MCM1987569.1"/>
    <property type="molecule type" value="Genomic_DNA"/>
</dbReference>
<dbReference type="PROSITE" id="PS51257">
    <property type="entry name" value="PROKAR_LIPOPROTEIN"/>
    <property type="match status" value="1"/>
</dbReference>
<reference evidence="1" key="1">
    <citation type="journal article" date="2021" name="mSystems">
        <title>Bacteria and Archaea Synergistically Convert Glycine Betaine to Biogenic Methane in the Formosa Cold Seep of the South China Sea.</title>
        <authorList>
            <person name="Li L."/>
            <person name="Zhang W."/>
            <person name="Zhang S."/>
            <person name="Song L."/>
            <person name="Sun Q."/>
            <person name="Zhang H."/>
            <person name="Xiang H."/>
            <person name="Dong X."/>
        </authorList>
    </citation>
    <scope>NUCLEOTIDE SEQUENCE</scope>
    <source>
        <strain evidence="1">LLY</strain>
    </source>
</reference>
<evidence type="ECO:0000313" key="1">
    <source>
        <dbReference type="EMBL" id="MCM1987569.1"/>
    </source>
</evidence>
<dbReference type="RefSeq" id="WP_250868918.1">
    <property type="nucleotide sequence ID" value="NZ_JAGSOI010000056.1"/>
</dbReference>
<protein>
    <submittedName>
        <fullName evidence="1">Uncharacterized protein</fullName>
    </submittedName>
</protein>
<gene>
    <name evidence="1" type="ORF">KDK67_11370</name>
</gene>
<organism evidence="1 2">
    <name type="scientific">Methanococcoides seepicolus</name>
    <dbReference type="NCBI Taxonomy" id="2828780"/>
    <lineage>
        <taxon>Archaea</taxon>
        <taxon>Methanobacteriati</taxon>
        <taxon>Methanobacteriota</taxon>
        <taxon>Stenosarchaea group</taxon>
        <taxon>Methanomicrobia</taxon>
        <taxon>Methanosarcinales</taxon>
        <taxon>Methanosarcinaceae</taxon>
        <taxon>Methanococcoides</taxon>
    </lineage>
</organism>
<accession>A0A9E4ZIG6</accession>
<dbReference type="Gene3D" id="3.10.620.30">
    <property type="match status" value="1"/>
</dbReference>
<reference evidence="1" key="2">
    <citation type="submission" date="2021-04" db="EMBL/GenBank/DDBJ databases">
        <authorList>
            <person name="Dong X."/>
        </authorList>
    </citation>
    <scope>NUCLEOTIDE SEQUENCE</scope>
    <source>
        <strain evidence="1">LLY</strain>
    </source>
</reference>
<sequence>MELLRQFSSFLLILLFISCMGCISNDGSSNNNDQHTDPVLSDPDVESHSVSLKKTAVLDLENGYSLKLLEINRTDNYIRISFRKEGQEYLTSNLFTGSTYAVKDPNGEYVVYSVNVDKIYDNSFLIDLTYMTKSAISLDVQFSDHDLQKVPEFSIGSDAITRYYEWEYDGTKFSMTAEYYKDNYDIYSERSRSRDFDQFVTDTYDDTLISQLTSQMEEMAHDGGYGKNDIPYITMAFVQSLPYVSDSASAGYDEYPRFPFETLYHGGGDCEDSSILLASLLYDMGYGVALLELPGHMAVGVKGDDELSGSYYNYDGTKYFYLETTDSGWDVGVIPDEHKNETAIITPIGSGSPELQLTFTGTGEKNSYGTSVDLEIMIENVGSTTAEDVVIYTALESTDEGMVWDQIKSDTISTIAPESSITYSVSGLKVPDGESYRVGITAWGSNVNPEYVYSEWTSS</sequence>
<proteinExistence type="predicted"/>
<dbReference type="InterPro" id="IPR010319">
    <property type="entry name" value="Transglutaminase-like_Cys_pept"/>
</dbReference>
<keyword evidence="2" id="KW-1185">Reference proteome</keyword>
<evidence type="ECO:0000313" key="2">
    <source>
        <dbReference type="Proteomes" id="UP001056766"/>
    </source>
</evidence>
<dbReference type="Proteomes" id="UP001056766">
    <property type="component" value="Unassembled WGS sequence"/>
</dbReference>
<dbReference type="Gene3D" id="2.60.40.10">
    <property type="entry name" value="Immunoglobulins"/>
    <property type="match status" value="1"/>
</dbReference>
<dbReference type="Gene3D" id="2.60.98.40">
    <property type="match status" value="1"/>
</dbReference>
<comment type="caution">
    <text evidence="1">The sequence shown here is derived from an EMBL/GenBank/DDBJ whole genome shotgun (WGS) entry which is preliminary data.</text>
</comment>
<dbReference type="InterPro" id="IPR013783">
    <property type="entry name" value="Ig-like_fold"/>
</dbReference>